<protein>
    <recommendedName>
        <fullName evidence="2">SCP domain-containing protein</fullName>
    </recommendedName>
</protein>
<dbReference type="Pfam" id="PF00188">
    <property type="entry name" value="CAP"/>
    <property type="match status" value="1"/>
</dbReference>
<dbReference type="PRINTS" id="PR00837">
    <property type="entry name" value="V5TPXLIKE"/>
</dbReference>
<feature type="domain" description="SCP" evidence="2">
    <location>
        <begin position="24"/>
        <end position="137"/>
    </location>
</feature>
<reference evidence="3" key="1">
    <citation type="submission" date="2024-03" db="EMBL/GenBank/DDBJ databases">
        <title>WGS assembly of Saponaria officinalis var. Norfolk2.</title>
        <authorList>
            <person name="Jenkins J."/>
            <person name="Shu S."/>
            <person name="Grimwood J."/>
            <person name="Barry K."/>
            <person name="Goodstein D."/>
            <person name="Schmutz J."/>
            <person name="Leebens-Mack J."/>
            <person name="Osbourn A."/>
        </authorList>
    </citation>
    <scope>NUCLEOTIDE SEQUENCE [LARGE SCALE GENOMIC DNA]</scope>
    <source>
        <strain evidence="3">JIC</strain>
    </source>
</reference>
<evidence type="ECO:0000256" key="1">
    <source>
        <dbReference type="SAM" id="SignalP"/>
    </source>
</evidence>
<dbReference type="SMART" id="SM00198">
    <property type="entry name" value="SCP"/>
    <property type="match status" value="1"/>
</dbReference>
<dbReference type="SUPFAM" id="SSF55797">
    <property type="entry name" value="PR-1-like"/>
    <property type="match status" value="1"/>
</dbReference>
<gene>
    <name evidence="3" type="ORF">RND81_09G093100</name>
</gene>
<feature type="chain" id="PRO_5043665466" description="SCP domain-containing protein" evidence="1">
    <location>
        <begin position="23"/>
        <end position="141"/>
    </location>
</feature>
<dbReference type="InterPro" id="IPR001283">
    <property type="entry name" value="CRISP-related"/>
</dbReference>
<evidence type="ECO:0000259" key="2">
    <source>
        <dbReference type="SMART" id="SM00198"/>
    </source>
</evidence>
<dbReference type="PANTHER" id="PTHR10334">
    <property type="entry name" value="CYSTEINE-RICH SECRETORY PROTEIN-RELATED"/>
    <property type="match status" value="1"/>
</dbReference>
<sequence length="141" mass="15762">MRLLSLCTFITILSTISFTCRADDIQKQFLDTHNVARSQSRGPSPNLEGHLGFGSPYGENYKYGYGAFGPEQTVNTWISERSDYNHDSNTCKAKSDCSHYTQVVWRNSVYVGCAITYCGAGWPYVACEYYPPGNIPGQSPY</sequence>
<keyword evidence="4" id="KW-1185">Reference proteome</keyword>
<dbReference type="Gene3D" id="3.40.33.10">
    <property type="entry name" value="CAP"/>
    <property type="match status" value="1"/>
</dbReference>
<feature type="signal peptide" evidence="1">
    <location>
        <begin position="1"/>
        <end position="22"/>
    </location>
</feature>
<evidence type="ECO:0000313" key="3">
    <source>
        <dbReference type="EMBL" id="KAK9689945.1"/>
    </source>
</evidence>
<dbReference type="EMBL" id="JBDFQZ010000009">
    <property type="protein sequence ID" value="KAK9689945.1"/>
    <property type="molecule type" value="Genomic_DNA"/>
</dbReference>
<name>A0AAW1IKU0_SAPOF</name>
<organism evidence="3 4">
    <name type="scientific">Saponaria officinalis</name>
    <name type="common">Common soapwort</name>
    <name type="synonym">Lychnis saponaria</name>
    <dbReference type="NCBI Taxonomy" id="3572"/>
    <lineage>
        <taxon>Eukaryota</taxon>
        <taxon>Viridiplantae</taxon>
        <taxon>Streptophyta</taxon>
        <taxon>Embryophyta</taxon>
        <taxon>Tracheophyta</taxon>
        <taxon>Spermatophyta</taxon>
        <taxon>Magnoliopsida</taxon>
        <taxon>eudicotyledons</taxon>
        <taxon>Gunneridae</taxon>
        <taxon>Pentapetalae</taxon>
        <taxon>Caryophyllales</taxon>
        <taxon>Caryophyllaceae</taxon>
        <taxon>Caryophylleae</taxon>
        <taxon>Saponaria</taxon>
    </lineage>
</organism>
<keyword evidence="1" id="KW-0732">Signal</keyword>
<dbReference type="InterPro" id="IPR014044">
    <property type="entry name" value="CAP_dom"/>
</dbReference>
<dbReference type="InterPro" id="IPR035940">
    <property type="entry name" value="CAP_sf"/>
</dbReference>
<accession>A0AAW1IKU0</accession>
<dbReference type="Proteomes" id="UP001443914">
    <property type="component" value="Unassembled WGS sequence"/>
</dbReference>
<dbReference type="AlphaFoldDB" id="A0AAW1IKU0"/>
<evidence type="ECO:0000313" key="4">
    <source>
        <dbReference type="Proteomes" id="UP001443914"/>
    </source>
</evidence>
<comment type="caution">
    <text evidence="3">The sequence shown here is derived from an EMBL/GenBank/DDBJ whole genome shotgun (WGS) entry which is preliminary data.</text>
</comment>
<proteinExistence type="predicted"/>